<proteinExistence type="predicted"/>
<name>A0A0L8HPN7_OCTBM</name>
<reference evidence="1" key="1">
    <citation type="submission" date="2015-07" db="EMBL/GenBank/DDBJ databases">
        <title>MeaNS - Measles Nucleotide Surveillance Program.</title>
        <authorList>
            <person name="Tran T."/>
            <person name="Druce J."/>
        </authorList>
    </citation>
    <scope>NUCLEOTIDE SEQUENCE</scope>
    <source>
        <strain evidence="1">UCB-OBI-ISO-001</strain>
        <tissue evidence="1">Gonad</tissue>
    </source>
</reference>
<protein>
    <submittedName>
        <fullName evidence="1">Uncharacterized protein</fullName>
    </submittedName>
</protein>
<gene>
    <name evidence="1" type="ORF">OCBIM_22009363mg</name>
</gene>
<evidence type="ECO:0000313" key="1">
    <source>
        <dbReference type="EMBL" id="KOF91233.1"/>
    </source>
</evidence>
<organism evidence="1">
    <name type="scientific">Octopus bimaculoides</name>
    <name type="common">California two-spotted octopus</name>
    <dbReference type="NCBI Taxonomy" id="37653"/>
    <lineage>
        <taxon>Eukaryota</taxon>
        <taxon>Metazoa</taxon>
        <taxon>Spiralia</taxon>
        <taxon>Lophotrochozoa</taxon>
        <taxon>Mollusca</taxon>
        <taxon>Cephalopoda</taxon>
        <taxon>Coleoidea</taxon>
        <taxon>Octopodiformes</taxon>
        <taxon>Octopoda</taxon>
        <taxon>Incirrata</taxon>
        <taxon>Octopodidae</taxon>
        <taxon>Octopus</taxon>
    </lineage>
</organism>
<accession>A0A0L8HPN7</accession>
<dbReference type="AlphaFoldDB" id="A0A0L8HPN7"/>
<sequence length="57" mass="6771">MHYHIYEFLDSAFYLRSKFIKYKVQNLLGKIFVNSFTHRSESMCLFSVSNKTGSKNN</sequence>
<dbReference type="EMBL" id="KQ417587">
    <property type="protein sequence ID" value="KOF91233.1"/>
    <property type="molecule type" value="Genomic_DNA"/>
</dbReference>